<dbReference type="OrthoDB" id="9134742at2"/>
<dbReference type="RefSeq" id="WP_130485651.1">
    <property type="nucleotide sequence ID" value="NZ_SGWW01000003.1"/>
</dbReference>
<comment type="caution">
    <text evidence="1">The sequence shown here is derived from an EMBL/GenBank/DDBJ whole genome shotgun (WGS) entry which is preliminary data.</text>
</comment>
<name>A0A4V2EWL4_9MICO</name>
<sequence>MPSVPADPAAARLAEALAAPAASTRQQAALTAGTHPRDSYVPVLVAQCAIDTDLTVRETLTWALLRQDPDVSLPALTAELASSNPQAQSQALHTLSKIGDGRAWPSITPELIDNPDLGVARTAWRAASRLAPEGERAALAETLTTHLGVGDWPVQRALTDALLYLGEAAVPALADAAQAPDPHARAHALATTAMGAEDSLGFDVAIETALRQVSNAPRA</sequence>
<organism evidence="1 2">
    <name type="scientific">Microcella putealis</name>
    <dbReference type="NCBI Taxonomy" id="337005"/>
    <lineage>
        <taxon>Bacteria</taxon>
        <taxon>Bacillati</taxon>
        <taxon>Actinomycetota</taxon>
        <taxon>Actinomycetes</taxon>
        <taxon>Micrococcales</taxon>
        <taxon>Microbacteriaceae</taxon>
        <taxon>Microcella</taxon>
    </lineage>
</organism>
<dbReference type="Proteomes" id="UP000293519">
    <property type="component" value="Unassembled WGS sequence"/>
</dbReference>
<dbReference type="InterPro" id="IPR016024">
    <property type="entry name" value="ARM-type_fold"/>
</dbReference>
<evidence type="ECO:0008006" key="3">
    <source>
        <dbReference type="Google" id="ProtNLM"/>
    </source>
</evidence>
<protein>
    <recommendedName>
        <fullName evidence="3">HEAT repeat protein</fullName>
    </recommendedName>
</protein>
<gene>
    <name evidence="1" type="ORF">EV141_1864</name>
</gene>
<dbReference type="EMBL" id="SGWW01000003">
    <property type="protein sequence ID" value="RZS56400.1"/>
    <property type="molecule type" value="Genomic_DNA"/>
</dbReference>
<dbReference type="InterPro" id="IPR011989">
    <property type="entry name" value="ARM-like"/>
</dbReference>
<accession>A0A4V2EWL4</accession>
<proteinExistence type="predicted"/>
<evidence type="ECO:0000313" key="2">
    <source>
        <dbReference type="Proteomes" id="UP000293519"/>
    </source>
</evidence>
<keyword evidence="2" id="KW-1185">Reference proteome</keyword>
<evidence type="ECO:0000313" key="1">
    <source>
        <dbReference type="EMBL" id="RZS56400.1"/>
    </source>
</evidence>
<dbReference type="AlphaFoldDB" id="A0A4V2EWL4"/>
<dbReference type="SUPFAM" id="SSF48371">
    <property type="entry name" value="ARM repeat"/>
    <property type="match status" value="1"/>
</dbReference>
<reference evidence="1 2" key="1">
    <citation type="journal article" date="2015" name="Stand. Genomic Sci.">
        <title>Genomic Encyclopedia of Bacterial and Archaeal Type Strains, Phase III: the genomes of soil and plant-associated and newly described type strains.</title>
        <authorList>
            <person name="Whitman W.B."/>
            <person name="Woyke T."/>
            <person name="Klenk H.P."/>
            <person name="Zhou Y."/>
            <person name="Lilburn T.G."/>
            <person name="Beck B.J."/>
            <person name="De Vos P."/>
            <person name="Vandamme P."/>
            <person name="Eisen J.A."/>
            <person name="Garrity G."/>
            <person name="Hugenholtz P."/>
            <person name="Kyrpides N.C."/>
        </authorList>
    </citation>
    <scope>NUCLEOTIDE SEQUENCE [LARGE SCALE GENOMIC DNA]</scope>
    <source>
        <strain evidence="1 2">CV2</strain>
    </source>
</reference>
<dbReference type="Gene3D" id="1.25.10.10">
    <property type="entry name" value="Leucine-rich Repeat Variant"/>
    <property type="match status" value="2"/>
</dbReference>